<dbReference type="InterPro" id="IPR010093">
    <property type="entry name" value="SinI_DNA-bd"/>
</dbReference>
<feature type="domain" description="Helix-turn-helix" evidence="2">
    <location>
        <begin position="27"/>
        <end position="76"/>
    </location>
</feature>
<dbReference type="InterPro" id="IPR041657">
    <property type="entry name" value="HTH_17"/>
</dbReference>
<dbReference type="GO" id="GO:0003677">
    <property type="term" value="F:DNA binding"/>
    <property type="evidence" value="ECO:0007669"/>
    <property type="project" value="InterPro"/>
</dbReference>
<dbReference type="NCBIfam" id="TIGR01764">
    <property type="entry name" value="excise"/>
    <property type="match status" value="1"/>
</dbReference>
<dbReference type="Proteomes" id="UP000614410">
    <property type="component" value="Unassembled WGS sequence"/>
</dbReference>
<proteinExistence type="predicted"/>
<accession>A0A934NGI6</accession>
<protein>
    <submittedName>
        <fullName evidence="3">Helix-turn-helix domain-containing protein</fullName>
    </submittedName>
</protein>
<evidence type="ECO:0000259" key="2">
    <source>
        <dbReference type="Pfam" id="PF12728"/>
    </source>
</evidence>
<evidence type="ECO:0000313" key="3">
    <source>
        <dbReference type="EMBL" id="MBJ7609336.1"/>
    </source>
</evidence>
<dbReference type="AlphaFoldDB" id="A0A934NGI6"/>
<feature type="compositionally biased region" description="Polar residues" evidence="1">
    <location>
        <begin position="91"/>
        <end position="102"/>
    </location>
</feature>
<comment type="caution">
    <text evidence="3">The sequence shown here is derived from an EMBL/GenBank/DDBJ whole genome shotgun (WGS) entry which is preliminary data.</text>
</comment>
<dbReference type="Pfam" id="PF12728">
    <property type="entry name" value="HTH_17"/>
    <property type="match status" value="1"/>
</dbReference>
<sequence>MKRAAVTTLPSIDTDHARDPLPEPTRLLSVDDVCGALQCGRTFVYELLQKGELHAIKLGRLTRISPAGLHEFIDRQERAAGGSCSGPPSNPDVQSTGASGISAQPPEFLRTDSSGGRRATK</sequence>
<feature type="region of interest" description="Disordered" evidence="1">
    <location>
        <begin position="1"/>
        <end position="23"/>
    </location>
</feature>
<feature type="region of interest" description="Disordered" evidence="1">
    <location>
        <begin position="76"/>
        <end position="121"/>
    </location>
</feature>
<reference evidence="3 4" key="1">
    <citation type="submission" date="2020-10" db="EMBL/GenBank/DDBJ databases">
        <title>Ca. Dormibacterota MAGs.</title>
        <authorList>
            <person name="Montgomery K."/>
        </authorList>
    </citation>
    <scope>NUCLEOTIDE SEQUENCE [LARGE SCALE GENOMIC DNA]</scope>
    <source>
        <strain evidence="3">Mitchell_Peninsula_5</strain>
    </source>
</reference>
<organism evidence="3 4">
    <name type="scientific">Candidatus Amunia macphersoniae</name>
    <dbReference type="NCBI Taxonomy" id="3127014"/>
    <lineage>
        <taxon>Bacteria</taxon>
        <taxon>Bacillati</taxon>
        <taxon>Candidatus Dormiibacterota</taxon>
        <taxon>Candidatus Dormibacteria</taxon>
        <taxon>Candidatus Aeolococcales</taxon>
        <taxon>Candidatus Aeolococcaceae</taxon>
        <taxon>Candidatus Amunia</taxon>
    </lineage>
</organism>
<dbReference type="EMBL" id="JAEKNN010000036">
    <property type="protein sequence ID" value="MBJ7609336.1"/>
    <property type="molecule type" value="Genomic_DNA"/>
</dbReference>
<evidence type="ECO:0000256" key="1">
    <source>
        <dbReference type="SAM" id="MobiDB-lite"/>
    </source>
</evidence>
<evidence type="ECO:0000313" key="4">
    <source>
        <dbReference type="Proteomes" id="UP000614410"/>
    </source>
</evidence>
<gene>
    <name evidence="3" type="ORF">JF887_07875</name>
</gene>
<name>A0A934NGI6_9BACT</name>